<dbReference type="PANTHER" id="PTHR33103">
    <property type="entry name" value="OS01G0153900 PROTEIN"/>
    <property type="match status" value="1"/>
</dbReference>
<dbReference type="AlphaFoldDB" id="A0A8S0RQ17"/>
<accession>A0A8S0RQ17</accession>
<dbReference type="OrthoDB" id="2014278at2759"/>
<reference evidence="1 2" key="1">
    <citation type="submission" date="2019-12" db="EMBL/GenBank/DDBJ databases">
        <authorList>
            <person name="Alioto T."/>
            <person name="Alioto T."/>
            <person name="Gomez Garrido J."/>
        </authorList>
    </citation>
    <scope>NUCLEOTIDE SEQUENCE [LARGE SCALE GENOMIC DNA]</scope>
</reference>
<dbReference type="EMBL" id="CACTIH010003675">
    <property type="protein sequence ID" value="CAA2981533.1"/>
    <property type="molecule type" value="Genomic_DNA"/>
</dbReference>
<dbReference type="Gramene" id="OE9A070781T1">
    <property type="protein sequence ID" value="OE9A070781C1"/>
    <property type="gene ID" value="OE9A070781"/>
</dbReference>
<gene>
    <name evidence="1" type="ORF">OLEA9_A070781</name>
</gene>
<dbReference type="InterPro" id="IPR007750">
    <property type="entry name" value="DUF674"/>
</dbReference>
<evidence type="ECO:0008006" key="3">
    <source>
        <dbReference type="Google" id="ProtNLM"/>
    </source>
</evidence>
<proteinExistence type="predicted"/>
<evidence type="ECO:0000313" key="2">
    <source>
        <dbReference type="Proteomes" id="UP000594638"/>
    </source>
</evidence>
<dbReference type="Pfam" id="PF05056">
    <property type="entry name" value="DUF674"/>
    <property type="match status" value="1"/>
</dbReference>
<name>A0A8S0RQ17_OLEEU</name>
<keyword evidence="2" id="KW-1185">Reference proteome</keyword>
<organism evidence="1 2">
    <name type="scientific">Olea europaea subsp. europaea</name>
    <dbReference type="NCBI Taxonomy" id="158383"/>
    <lineage>
        <taxon>Eukaryota</taxon>
        <taxon>Viridiplantae</taxon>
        <taxon>Streptophyta</taxon>
        <taxon>Embryophyta</taxon>
        <taxon>Tracheophyta</taxon>
        <taxon>Spermatophyta</taxon>
        <taxon>Magnoliopsida</taxon>
        <taxon>eudicotyledons</taxon>
        <taxon>Gunneridae</taxon>
        <taxon>Pentapetalae</taxon>
        <taxon>asterids</taxon>
        <taxon>lamiids</taxon>
        <taxon>Lamiales</taxon>
        <taxon>Oleaceae</taxon>
        <taxon>Oleeae</taxon>
        <taxon>Olea</taxon>
    </lineage>
</organism>
<comment type="caution">
    <text evidence="1">The sequence shown here is derived from an EMBL/GenBank/DDBJ whole genome shotgun (WGS) entry which is preliminary data.</text>
</comment>
<evidence type="ECO:0000313" key="1">
    <source>
        <dbReference type="EMBL" id="CAA2981533.1"/>
    </source>
</evidence>
<dbReference type="Proteomes" id="UP000594638">
    <property type="component" value="Unassembled WGS sequence"/>
</dbReference>
<dbReference type="PANTHER" id="PTHR33103:SF19">
    <property type="entry name" value="OS09G0544700 PROTEIN"/>
    <property type="match status" value="1"/>
</dbReference>
<protein>
    <recommendedName>
        <fullName evidence="3">DUF674 domain-containing protein</fullName>
    </recommendedName>
</protein>
<sequence length="275" mass="31439">MAESKVHLKLLIDTKSNRVLFAEAGKDFVDFIFHILAMPLATAIRLLGKQEMVGCLGKLYESVENLNDEYILGNNKEIFLRPKAPIPISSVPLSFLTDTPDQKIYYSCSECNRSYGSNTMQYSFSDVPDTPCSTCSRPMTRNLTYVDPPQKKDVSNEGGFVKGVVTYMVMDDLVVKPMSTISIIALINKFNVEGLAALQEKEVDFGMNKVWWLDSLFYFYLLLFFVDISDNSNNMLNCPIQKFSLQETTQIYVFTLCFKERERIRLKLTRLLMVI</sequence>